<evidence type="ECO:0000313" key="2">
    <source>
        <dbReference type="Proteomes" id="UP000467841"/>
    </source>
</evidence>
<protein>
    <submittedName>
        <fullName evidence="1">Uncharacterized protein</fullName>
    </submittedName>
</protein>
<proteinExistence type="predicted"/>
<dbReference type="AlphaFoldDB" id="A0A6D2KM33"/>
<comment type="caution">
    <text evidence="1">The sequence shown here is derived from an EMBL/GenBank/DDBJ whole genome shotgun (WGS) entry which is preliminary data.</text>
</comment>
<sequence>MVDLLLNLSISKCITTSPKSSSIFPFFTSMIAPDVTKKDLPKIRGSIGSSAYSKTTKSVGIKWPSIFSGTSSKTPCGSLLDQSARIREILVGLKSVILSLAVTEESIKFTLEPRSQKE</sequence>
<evidence type="ECO:0000313" key="1">
    <source>
        <dbReference type="EMBL" id="CAA7049268.1"/>
    </source>
</evidence>
<gene>
    <name evidence="1" type="ORF">MERR_LOCUS36503</name>
</gene>
<organism evidence="1 2">
    <name type="scientific">Microthlaspi erraticum</name>
    <dbReference type="NCBI Taxonomy" id="1685480"/>
    <lineage>
        <taxon>Eukaryota</taxon>
        <taxon>Viridiplantae</taxon>
        <taxon>Streptophyta</taxon>
        <taxon>Embryophyta</taxon>
        <taxon>Tracheophyta</taxon>
        <taxon>Spermatophyta</taxon>
        <taxon>Magnoliopsida</taxon>
        <taxon>eudicotyledons</taxon>
        <taxon>Gunneridae</taxon>
        <taxon>Pentapetalae</taxon>
        <taxon>rosids</taxon>
        <taxon>malvids</taxon>
        <taxon>Brassicales</taxon>
        <taxon>Brassicaceae</taxon>
        <taxon>Coluteocarpeae</taxon>
        <taxon>Microthlaspi</taxon>
    </lineage>
</organism>
<name>A0A6D2KM33_9BRAS</name>
<dbReference type="EMBL" id="CACVBM020001410">
    <property type="protein sequence ID" value="CAA7049268.1"/>
    <property type="molecule type" value="Genomic_DNA"/>
</dbReference>
<accession>A0A6D2KM33</accession>
<dbReference type="Proteomes" id="UP000467841">
    <property type="component" value="Unassembled WGS sequence"/>
</dbReference>
<reference evidence="1" key="1">
    <citation type="submission" date="2020-01" db="EMBL/GenBank/DDBJ databases">
        <authorList>
            <person name="Mishra B."/>
        </authorList>
    </citation>
    <scope>NUCLEOTIDE SEQUENCE [LARGE SCALE GENOMIC DNA]</scope>
</reference>
<keyword evidence="2" id="KW-1185">Reference proteome</keyword>